<gene>
    <name evidence="2" type="ORF">KS407_09680</name>
</gene>
<keyword evidence="3" id="KW-1185">Reference proteome</keyword>
<feature type="transmembrane region" description="Helical" evidence="1">
    <location>
        <begin position="33"/>
        <end position="54"/>
    </location>
</feature>
<keyword evidence="1" id="KW-0812">Transmembrane</keyword>
<proteinExistence type="predicted"/>
<protein>
    <submittedName>
        <fullName evidence="2">Uncharacterized protein</fullName>
    </submittedName>
</protein>
<feature type="transmembrane region" description="Helical" evidence="1">
    <location>
        <begin position="74"/>
        <end position="93"/>
    </location>
</feature>
<name>A0ABS6JT19_9BACI</name>
<comment type="caution">
    <text evidence="2">The sequence shown here is derived from an EMBL/GenBank/DDBJ whole genome shotgun (WGS) entry which is preliminary data.</text>
</comment>
<dbReference type="Proteomes" id="UP000790580">
    <property type="component" value="Unassembled WGS sequence"/>
</dbReference>
<evidence type="ECO:0000313" key="2">
    <source>
        <dbReference type="EMBL" id="MBU9721712.1"/>
    </source>
</evidence>
<keyword evidence="1" id="KW-1133">Transmembrane helix</keyword>
<sequence length="294" mass="34715">MRKRRINRVSFISLLGVHVLLVLITLYKKKDRSGLLALLASNVGLAYLLEYFLLYYSGYRYKPKILKHNYMDNVLGGVLSQFIYVPFTAVFITAFNIGWVGKTLFASYFVLVEELFVKLKIYKQKWWRTTYTGLLIPFFFYISDYWYGLIKRKKTAVLHLSFFHMVMVIYLNIMFYIAVAKKFRLGFSIYHNWKKHFFVAPAYAAVATWILLQRFKFNNIWTGTMVTSLLQTTLDIFLKNIGFLRTSFPVGLSILFHLFMHYVASKCKNIFENISKTQYRNDRTIFTKTSTEGK</sequence>
<accession>A0ABS6JT19</accession>
<evidence type="ECO:0000313" key="3">
    <source>
        <dbReference type="Proteomes" id="UP000790580"/>
    </source>
</evidence>
<organism evidence="2 3">
    <name type="scientific">Evansella alkalicola</name>
    <dbReference type="NCBI Taxonomy" id="745819"/>
    <lineage>
        <taxon>Bacteria</taxon>
        <taxon>Bacillati</taxon>
        <taxon>Bacillota</taxon>
        <taxon>Bacilli</taxon>
        <taxon>Bacillales</taxon>
        <taxon>Bacillaceae</taxon>
        <taxon>Evansella</taxon>
    </lineage>
</organism>
<dbReference type="EMBL" id="JAHQCR010000042">
    <property type="protein sequence ID" value="MBU9721712.1"/>
    <property type="molecule type" value="Genomic_DNA"/>
</dbReference>
<feature type="transmembrane region" description="Helical" evidence="1">
    <location>
        <begin position="236"/>
        <end position="259"/>
    </location>
</feature>
<feature type="transmembrane region" description="Helical" evidence="1">
    <location>
        <begin position="156"/>
        <end position="177"/>
    </location>
</feature>
<feature type="transmembrane region" description="Helical" evidence="1">
    <location>
        <begin position="197"/>
        <end position="216"/>
    </location>
</feature>
<feature type="transmembrane region" description="Helical" evidence="1">
    <location>
        <begin position="9"/>
        <end position="27"/>
    </location>
</feature>
<reference evidence="2 3" key="1">
    <citation type="submission" date="2021-06" db="EMBL/GenBank/DDBJ databases">
        <title>Bacillus sp. RD4P76, an endophyte from a halophyte.</title>
        <authorList>
            <person name="Sun J.-Q."/>
        </authorList>
    </citation>
    <scope>NUCLEOTIDE SEQUENCE [LARGE SCALE GENOMIC DNA]</scope>
    <source>
        <strain evidence="2 3">JCM 17098</strain>
    </source>
</reference>
<dbReference type="RefSeq" id="WP_088074363.1">
    <property type="nucleotide sequence ID" value="NZ_JAHQCR010000042.1"/>
</dbReference>
<feature type="transmembrane region" description="Helical" evidence="1">
    <location>
        <begin position="129"/>
        <end position="150"/>
    </location>
</feature>
<evidence type="ECO:0000256" key="1">
    <source>
        <dbReference type="SAM" id="Phobius"/>
    </source>
</evidence>
<keyword evidence="1" id="KW-0472">Membrane</keyword>